<proteinExistence type="predicted"/>
<dbReference type="InterPro" id="IPR006683">
    <property type="entry name" value="Thioestr_dom"/>
</dbReference>
<dbReference type="Gene3D" id="3.10.129.10">
    <property type="entry name" value="Hotdog Thioesterase"/>
    <property type="match status" value="1"/>
</dbReference>
<sequence length="141" mass="15191">MTDERPIPEVYTEAVRRSETCGFARLLGMVVTEIEGGWVRVAMPIAGKENVHGTTHGGAIFAVADHAFGVAANLDGIDQIAISAYIQYFSVPAAGTLEAMAYRVSETEKTSVYAVDVYSGDRRVATFEGVGFKIRVSAKKE</sequence>
<dbReference type="Proteomes" id="UP000054323">
    <property type="component" value="Unassembled WGS sequence"/>
</dbReference>
<gene>
    <name evidence="3" type="ORF">XD82_0614</name>
    <name evidence="4" type="ORF">XE10_0586</name>
</gene>
<dbReference type="SUPFAM" id="SSF54637">
    <property type="entry name" value="Thioesterase/thiol ester dehydrase-isomerase"/>
    <property type="match status" value="1"/>
</dbReference>
<dbReference type="Proteomes" id="UP000054598">
    <property type="component" value="Unassembled WGS sequence"/>
</dbReference>
<accession>A0A117MGK1</accession>
<reference evidence="4" key="1">
    <citation type="journal article" date="2015" name="MBio">
        <title>Genome-resolved metagenomic analysis reveals roles for candidate phyla and other microbial community members in biogeochemical transformations in oil reservoirs.</title>
        <authorList>
            <person name="Hu P."/>
            <person name="Tom L."/>
            <person name="Singh A."/>
            <person name="Thomas B.C."/>
            <person name="Baker B.J."/>
            <person name="Piceno Y.M."/>
            <person name="Andersen G.L."/>
            <person name="Banfield J.F."/>
        </authorList>
    </citation>
    <scope>NUCLEOTIDE SEQUENCE [LARGE SCALE GENOMIC DNA]</scope>
    <source>
        <strain evidence="3">62_101</strain>
        <strain evidence="4">63_41</strain>
    </source>
</reference>
<dbReference type="InterPro" id="IPR003736">
    <property type="entry name" value="PAAI_dom"/>
</dbReference>
<dbReference type="PANTHER" id="PTHR42856:SF1">
    <property type="entry name" value="ACYL-COENZYME A THIOESTERASE PAAI"/>
    <property type="match status" value="1"/>
</dbReference>
<reference evidence="5 6" key="2">
    <citation type="journal article" date="2015" name="MBio">
        <title>Genome-Resolved Metagenomic Analysis Reveals Roles for Candidate Phyla and Other Microbial Community Members in Biogeochemical Transformations in Oil Reservoirs.</title>
        <authorList>
            <person name="Hu P."/>
            <person name="Tom L."/>
            <person name="Singh A."/>
            <person name="Thomas B.C."/>
            <person name="Baker B.J."/>
            <person name="Piceno Y.M."/>
            <person name="Andersen G.L."/>
            <person name="Banfield J.F."/>
        </authorList>
    </citation>
    <scope>NUCLEOTIDE SEQUENCE [LARGE SCALE GENOMIC DNA]</scope>
</reference>
<comment type="caution">
    <text evidence="4">The sequence shown here is derived from an EMBL/GenBank/DDBJ whole genome shotgun (WGS) entry which is preliminary data.</text>
</comment>
<dbReference type="InterPro" id="IPR052723">
    <property type="entry name" value="Acyl-CoA_thioesterase_PaaI"/>
</dbReference>
<evidence type="ECO:0000313" key="4">
    <source>
        <dbReference type="EMBL" id="KUL02878.1"/>
    </source>
</evidence>
<evidence type="ECO:0000259" key="2">
    <source>
        <dbReference type="Pfam" id="PF03061"/>
    </source>
</evidence>
<dbReference type="GO" id="GO:0016289">
    <property type="term" value="F:acyl-CoA hydrolase activity"/>
    <property type="evidence" value="ECO:0007669"/>
    <property type="project" value="TreeGrafter"/>
</dbReference>
<dbReference type="PANTHER" id="PTHR42856">
    <property type="entry name" value="ACYL-COENZYME A THIOESTERASE PAAI"/>
    <property type="match status" value="1"/>
</dbReference>
<protein>
    <submittedName>
        <fullName evidence="4">Thioesterase superfamily protein</fullName>
    </submittedName>
</protein>
<dbReference type="EMBL" id="LGHE01000046">
    <property type="protein sequence ID" value="KUL02878.1"/>
    <property type="molecule type" value="Genomic_DNA"/>
</dbReference>
<evidence type="ECO:0000313" key="5">
    <source>
        <dbReference type="Proteomes" id="UP000054323"/>
    </source>
</evidence>
<organism evidence="4 6">
    <name type="scientific">Methanoculleus marisnigri</name>
    <dbReference type="NCBI Taxonomy" id="2198"/>
    <lineage>
        <taxon>Archaea</taxon>
        <taxon>Methanobacteriati</taxon>
        <taxon>Methanobacteriota</taxon>
        <taxon>Stenosarchaea group</taxon>
        <taxon>Methanomicrobia</taxon>
        <taxon>Methanomicrobiales</taxon>
        <taxon>Methanomicrobiaceae</taxon>
        <taxon>Methanoculleus</taxon>
    </lineage>
</organism>
<keyword evidence="1" id="KW-0378">Hydrolase</keyword>
<feature type="domain" description="Thioesterase" evidence="2">
    <location>
        <begin position="52"/>
        <end position="125"/>
    </location>
</feature>
<name>A0A117MGK1_9EURY</name>
<evidence type="ECO:0000256" key="1">
    <source>
        <dbReference type="ARBA" id="ARBA00022801"/>
    </source>
</evidence>
<dbReference type="PATRIC" id="fig|2198.3.peg.406"/>
<dbReference type="InterPro" id="IPR029069">
    <property type="entry name" value="HotDog_dom_sf"/>
</dbReference>
<dbReference type="NCBIfam" id="TIGR00369">
    <property type="entry name" value="unchar_dom_1"/>
    <property type="match status" value="1"/>
</dbReference>
<dbReference type="EMBL" id="LGGD01000056">
    <property type="protein sequence ID" value="KUK62681.1"/>
    <property type="molecule type" value="Genomic_DNA"/>
</dbReference>
<dbReference type="Pfam" id="PF03061">
    <property type="entry name" value="4HBT"/>
    <property type="match status" value="1"/>
</dbReference>
<dbReference type="CDD" id="cd03443">
    <property type="entry name" value="PaaI_thioesterase"/>
    <property type="match status" value="1"/>
</dbReference>
<dbReference type="AlphaFoldDB" id="A0A117MGK1"/>
<evidence type="ECO:0000313" key="3">
    <source>
        <dbReference type="EMBL" id="KUK62681.1"/>
    </source>
</evidence>
<evidence type="ECO:0000313" key="6">
    <source>
        <dbReference type="Proteomes" id="UP000054598"/>
    </source>
</evidence>